<dbReference type="InterPro" id="IPR012902">
    <property type="entry name" value="N_methyl_site"/>
</dbReference>
<gene>
    <name evidence="2" type="ORF">COT80_01550</name>
</gene>
<dbReference type="NCBIfam" id="TIGR02532">
    <property type="entry name" value="IV_pilin_GFxxxE"/>
    <property type="match status" value="1"/>
</dbReference>
<name>A0A2H0W4M6_9BACT</name>
<keyword evidence="1" id="KW-0472">Membrane</keyword>
<dbReference type="Proteomes" id="UP000229056">
    <property type="component" value="Unassembled WGS sequence"/>
</dbReference>
<comment type="caution">
    <text evidence="2">The sequence shown here is derived from an EMBL/GenBank/DDBJ whole genome shotgun (WGS) entry which is preliminary data.</text>
</comment>
<dbReference type="EMBL" id="PEZY01000005">
    <property type="protein sequence ID" value="PIS06237.1"/>
    <property type="molecule type" value="Genomic_DNA"/>
</dbReference>
<reference evidence="3" key="1">
    <citation type="submission" date="2017-09" db="EMBL/GenBank/DDBJ databases">
        <title>Depth-based differentiation of microbial function through sediment-hosted aquifers and enrichment of novel symbionts in the deep terrestrial subsurface.</title>
        <authorList>
            <person name="Probst A.J."/>
            <person name="Ladd B."/>
            <person name="Jarett J.K."/>
            <person name="Geller-Mcgrath D.E."/>
            <person name="Sieber C.M.K."/>
            <person name="Emerson J.B."/>
            <person name="Anantharaman K."/>
            <person name="Thomas B.C."/>
            <person name="Malmstrom R."/>
            <person name="Stieglmeier M."/>
            <person name="Klingl A."/>
            <person name="Woyke T."/>
            <person name="Ryan C.M."/>
            <person name="Banfield J.F."/>
        </authorList>
    </citation>
    <scope>NUCLEOTIDE SEQUENCE [LARGE SCALE GENOMIC DNA]</scope>
</reference>
<evidence type="ECO:0000313" key="3">
    <source>
        <dbReference type="Proteomes" id="UP000229056"/>
    </source>
</evidence>
<accession>A0A2H0W4M6</accession>
<sequence>MIKLVKCFGALSKNNRKNVRRYTLDVLCFGFSLAEVVIAIGIFSIASVIISAVYLNASSLHQHTASYQRLQNDGRYIVEKIAREIRARQIKYPVEAVQPQDRIDFLKDELGNETSIVKSASGNNLEYIVNGQAANLNADDVAVTDVKFYIIPNLEDIYNTNPATNKQPRVVIFLKLKNQNINPKFEKEIFIQTTISSRVYKR</sequence>
<dbReference type="AlphaFoldDB" id="A0A2H0W4M6"/>
<keyword evidence="1" id="KW-1133">Transmembrane helix</keyword>
<keyword evidence="1" id="KW-0812">Transmembrane</keyword>
<evidence type="ECO:0008006" key="4">
    <source>
        <dbReference type="Google" id="ProtNLM"/>
    </source>
</evidence>
<feature type="transmembrane region" description="Helical" evidence="1">
    <location>
        <begin position="26"/>
        <end position="55"/>
    </location>
</feature>
<evidence type="ECO:0000313" key="2">
    <source>
        <dbReference type="EMBL" id="PIS06237.1"/>
    </source>
</evidence>
<evidence type="ECO:0000256" key="1">
    <source>
        <dbReference type="SAM" id="Phobius"/>
    </source>
</evidence>
<protein>
    <recommendedName>
        <fullName evidence="4">Prepilin-type N-terminal cleavage/methylation domain-containing protein</fullName>
    </recommendedName>
</protein>
<proteinExistence type="predicted"/>
<organism evidence="2 3">
    <name type="scientific">Candidatus Buchananbacteria bacterium CG10_big_fil_rev_8_21_14_0_10_33_19</name>
    <dbReference type="NCBI Taxonomy" id="1974525"/>
    <lineage>
        <taxon>Bacteria</taxon>
        <taxon>Candidatus Buchananiibacteriota</taxon>
    </lineage>
</organism>